<name>A0A2P2NZ69_RHIMU</name>
<dbReference type="PANTHER" id="PTHR13402">
    <property type="entry name" value="RGPR-RELATED"/>
    <property type="match status" value="1"/>
</dbReference>
<proteinExistence type="predicted"/>
<protein>
    <submittedName>
        <fullName evidence="2">Uncharacterized protein MANES_02G039800</fullName>
    </submittedName>
</protein>
<feature type="compositionally biased region" description="Polar residues" evidence="1">
    <location>
        <begin position="168"/>
        <end position="179"/>
    </location>
</feature>
<reference evidence="2" key="1">
    <citation type="submission" date="2018-02" db="EMBL/GenBank/DDBJ databases">
        <title>Rhizophora mucronata_Transcriptome.</title>
        <authorList>
            <person name="Meera S.P."/>
            <person name="Sreeshan A."/>
            <person name="Augustine A."/>
        </authorList>
    </citation>
    <scope>NUCLEOTIDE SEQUENCE</scope>
    <source>
        <tissue evidence="2">Leaf</tissue>
    </source>
</reference>
<feature type="region of interest" description="Disordered" evidence="1">
    <location>
        <begin position="150"/>
        <end position="227"/>
    </location>
</feature>
<dbReference type="GO" id="GO:0070973">
    <property type="term" value="P:protein localization to endoplasmic reticulum exit site"/>
    <property type="evidence" value="ECO:0007669"/>
    <property type="project" value="TreeGrafter"/>
</dbReference>
<accession>A0A2P2NZ69</accession>
<dbReference type="GO" id="GO:0070971">
    <property type="term" value="C:endoplasmic reticulum exit site"/>
    <property type="evidence" value="ECO:0007669"/>
    <property type="project" value="TreeGrafter"/>
</dbReference>
<organism evidence="2">
    <name type="scientific">Rhizophora mucronata</name>
    <name type="common">Asiatic mangrove</name>
    <dbReference type="NCBI Taxonomy" id="61149"/>
    <lineage>
        <taxon>Eukaryota</taxon>
        <taxon>Viridiplantae</taxon>
        <taxon>Streptophyta</taxon>
        <taxon>Embryophyta</taxon>
        <taxon>Tracheophyta</taxon>
        <taxon>Spermatophyta</taxon>
        <taxon>Magnoliopsida</taxon>
        <taxon>eudicotyledons</taxon>
        <taxon>Gunneridae</taxon>
        <taxon>Pentapetalae</taxon>
        <taxon>rosids</taxon>
        <taxon>fabids</taxon>
        <taxon>Malpighiales</taxon>
        <taxon>Rhizophoraceae</taxon>
        <taxon>Rhizophora</taxon>
    </lineage>
</organism>
<feature type="region of interest" description="Disordered" evidence="1">
    <location>
        <begin position="1"/>
        <end position="27"/>
    </location>
</feature>
<evidence type="ECO:0000313" key="2">
    <source>
        <dbReference type="EMBL" id="MBX47816.1"/>
    </source>
</evidence>
<dbReference type="PANTHER" id="PTHR13402:SF6">
    <property type="entry name" value="SECRETORY 16, ISOFORM I"/>
    <property type="match status" value="1"/>
</dbReference>
<dbReference type="GO" id="GO:0012507">
    <property type="term" value="C:ER to Golgi transport vesicle membrane"/>
    <property type="evidence" value="ECO:0007669"/>
    <property type="project" value="TreeGrafter"/>
</dbReference>
<dbReference type="AlphaFoldDB" id="A0A2P2NZ69"/>
<dbReference type="EMBL" id="GGEC01067332">
    <property type="protein sequence ID" value="MBX47816.1"/>
    <property type="molecule type" value="Transcribed_RNA"/>
</dbReference>
<sequence>MSDYNLKSALKSDSSSTIGSPTIQNPTPLDHTLGTLSIPTSSNQFSVRGRMGVRTRYVDTFNKDGRSSANLFQSPAVPSVRPPVAANQKFFVPAPVSSGENLMETFSENVRDMGTIETPSTSAMNESFHAPIPSSSMPMQRFPSMDNITGKGEMPNSNHPILSDSRRTASWSGSFSDSLSPPRMQETKPLGGALDIPLSSHVANDPSMMHTAANGGNFGDDLHEVEL</sequence>
<evidence type="ECO:0000256" key="1">
    <source>
        <dbReference type="SAM" id="MobiDB-lite"/>
    </source>
</evidence>
<feature type="compositionally biased region" description="Polar residues" evidence="1">
    <location>
        <begin position="11"/>
        <end position="27"/>
    </location>
</feature>
<dbReference type="GO" id="GO:0007030">
    <property type="term" value="P:Golgi organization"/>
    <property type="evidence" value="ECO:0007669"/>
    <property type="project" value="TreeGrafter"/>
</dbReference>